<dbReference type="PANTHER" id="PTHR11439">
    <property type="entry name" value="GAG-POL-RELATED RETROTRANSPOSON"/>
    <property type="match status" value="1"/>
</dbReference>
<sequence>MDVSTCSSVMILSFILLNLGVTIYVIIYVDGIILTCISLKYLRLLNYFLGIEIHMDDNGLFLSRYKYTQEVLHDSKTEDLVDDGARKTDGTENRIILGKLQYLSLTRPDVTYVIDKLTWFNISKYVAHWQGVHIFPHHSTNLYANTDTDWVGNINDHRSILGHIIFLVTTSISWCSPKQPTISRSSTEAYIG</sequence>
<dbReference type="InParanoid" id="A0A3Q7HKM5"/>
<evidence type="ECO:0000313" key="2">
    <source>
        <dbReference type="EnsemblPlants" id="Solyc08g041683.1.1"/>
    </source>
</evidence>
<organism evidence="2">
    <name type="scientific">Solanum lycopersicum</name>
    <name type="common">Tomato</name>
    <name type="synonym">Lycopersicon esculentum</name>
    <dbReference type="NCBI Taxonomy" id="4081"/>
    <lineage>
        <taxon>Eukaryota</taxon>
        <taxon>Viridiplantae</taxon>
        <taxon>Streptophyta</taxon>
        <taxon>Embryophyta</taxon>
        <taxon>Tracheophyta</taxon>
        <taxon>Spermatophyta</taxon>
        <taxon>Magnoliopsida</taxon>
        <taxon>eudicotyledons</taxon>
        <taxon>Gunneridae</taxon>
        <taxon>Pentapetalae</taxon>
        <taxon>asterids</taxon>
        <taxon>lamiids</taxon>
        <taxon>Solanales</taxon>
        <taxon>Solanaceae</taxon>
        <taxon>Solanoideae</taxon>
        <taxon>Solaneae</taxon>
        <taxon>Solanum</taxon>
        <taxon>Solanum subgen. Lycopersicon</taxon>
    </lineage>
</organism>
<evidence type="ECO:0000256" key="1">
    <source>
        <dbReference type="SAM" id="Phobius"/>
    </source>
</evidence>
<reference evidence="2" key="2">
    <citation type="submission" date="2019-01" db="UniProtKB">
        <authorList>
            <consortium name="EnsemblPlants"/>
        </authorList>
    </citation>
    <scope>IDENTIFICATION</scope>
    <source>
        <strain evidence="2">cv. Heinz 1706</strain>
    </source>
</reference>
<dbReference type="EnsemblPlants" id="Solyc08g041683.1.1">
    <property type="protein sequence ID" value="Solyc08g041683.1.1"/>
    <property type="gene ID" value="Solyc08g041683.1"/>
</dbReference>
<keyword evidence="1" id="KW-0812">Transmembrane</keyword>
<reference evidence="2" key="1">
    <citation type="journal article" date="2012" name="Nature">
        <title>The tomato genome sequence provides insights into fleshy fruit evolution.</title>
        <authorList>
            <consortium name="Tomato Genome Consortium"/>
        </authorList>
    </citation>
    <scope>NUCLEOTIDE SEQUENCE [LARGE SCALE GENOMIC DNA]</scope>
    <source>
        <strain evidence="2">cv. Heinz 1706</strain>
    </source>
</reference>
<keyword evidence="1" id="KW-0472">Membrane</keyword>
<feature type="transmembrane region" description="Helical" evidence="1">
    <location>
        <begin position="12"/>
        <end position="37"/>
    </location>
</feature>
<proteinExistence type="predicted"/>
<dbReference type="PANTHER" id="PTHR11439:SF463">
    <property type="entry name" value="REVERSE TRANSCRIPTASE TY1_COPIA-TYPE DOMAIN-CONTAINING PROTEIN"/>
    <property type="match status" value="1"/>
</dbReference>
<dbReference type="AlphaFoldDB" id="A0A3Q7HKM5"/>
<keyword evidence="3" id="KW-1185">Reference proteome</keyword>
<dbReference type="STRING" id="4081.A0A3Q7HKM5"/>
<name>A0A3Q7HKM5_SOLLC</name>
<evidence type="ECO:0000313" key="3">
    <source>
        <dbReference type="Proteomes" id="UP000004994"/>
    </source>
</evidence>
<dbReference type="Gramene" id="Solyc08g041683.1.1">
    <property type="protein sequence ID" value="Solyc08g041683.1.1"/>
    <property type="gene ID" value="Solyc08g041683.1"/>
</dbReference>
<evidence type="ECO:0008006" key="4">
    <source>
        <dbReference type="Google" id="ProtNLM"/>
    </source>
</evidence>
<keyword evidence="1" id="KW-1133">Transmembrane helix</keyword>
<dbReference type="Proteomes" id="UP000004994">
    <property type="component" value="Chromosome 8"/>
</dbReference>
<accession>A0A3Q7HKM5</accession>
<protein>
    <recommendedName>
        <fullName evidence="4">Reverse transcriptase Ty1/copia-type domain-containing protein</fullName>
    </recommendedName>
</protein>